<feature type="domain" description="Polyprotein allergen nematode" evidence="2">
    <location>
        <begin position="273"/>
        <end position="390"/>
    </location>
</feature>
<dbReference type="FunCoup" id="E3LPK6">
    <property type="interactions" value="139"/>
</dbReference>
<dbReference type="STRING" id="31234.E3LPK6"/>
<evidence type="ECO:0000313" key="4">
    <source>
        <dbReference type="Proteomes" id="UP000008281"/>
    </source>
</evidence>
<evidence type="ECO:0000259" key="2">
    <source>
        <dbReference type="Pfam" id="PF16469"/>
    </source>
</evidence>
<feature type="domain" description="Polyprotein allergen nematode" evidence="2">
    <location>
        <begin position="533"/>
        <end position="650"/>
    </location>
</feature>
<feature type="domain" description="Polyprotein allergen nematode" evidence="2">
    <location>
        <begin position="1031"/>
        <end position="1147"/>
    </location>
</feature>
<dbReference type="InParanoid" id="E3LPK6"/>
<reference evidence="3" key="1">
    <citation type="submission" date="2007-07" db="EMBL/GenBank/DDBJ databases">
        <title>PCAP assembly of the Caenorhabditis remanei genome.</title>
        <authorList>
            <consortium name="The Caenorhabditis remanei Sequencing Consortium"/>
            <person name="Wilson R.K."/>
        </authorList>
    </citation>
    <scope>NUCLEOTIDE SEQUENCE [LARGE SCALE GENOMIC DNA]</scope>
    <source>
        <strain evidence="3">PB4641</strain>
    </source>
</reference>
<feature type="coiled-coil region" evidence="1">
    <location>
        <begin position="103"/>
        <end position="130"/>
    </location>
</feature>
<dbReference type="EMBL" id="DS268412">
    <property type="protein sequence ID" value="EFP05725.1"/>
    <property type="molecule type" value="Genomic_DNA"/>
</dbReference>
<feature type="coiled-coil region" evidence="1">
    <location>
        <begin position="1387"/>
        <end position="1414"/>
    </location>
</feature>
<feature type="domain" description="Polyprotein allergen nematode" evidence="2">
    <location>
        <begin position="657"/>
        <end position="774"/>
    </location>
</feature>
<feature type="domain" description="Polyprotein allergen nematode" evidence="2">
    <location>
        <begin position="1172"/>
        <end position="1292"/>
    </location>
</feature>
<protein>
    <submittedName>
        <fullName evidence="3">CRE-NPA-1 protein</fullName>
    </submittedName>
</protein>
<name>E3LPK6_CAERE</name>
<feature type="domain" description="Polyprotein allergen nematode" evidence="2">
    <location>
        <begin position="397"/>
        <end position="507"/>
    </location>
</feature>
<dbReference type="Pfam" id="PF16469">
    <property type="entry name" value="NPA"/>
    <property type="match status" value="11"/>
</dbReference>
<dbReference type="OrthoDB" id="5823468at2759"/>
<dbReference type="InterPro" id="IPR038289">
    <property type="entry name" value="DVA-1_sf"/>
</dbReference>
<dbReference type="PANTHER" id="PTHR34007:SF1">
    <property type="entry name" value="AEROLYSIN-LIKE PROTEIN-RELATED"/>
    <property type="match status" value="1"/>
</dbReference>
<feature type="domain" description="Polyprotein allergen nematode" evidence="2">
    <location>
        <begin position="149"/>
        <end position="266"/>
    </location>
</feature>
<organism evidence="4">
    <name type="scientific">Caenorhabditis remanei</name>
    <name type="common">Caenorhabditis vulgaris</name>
    <dbReference type="NCBI Taxonomy" id="31234"/>
    <lineage>
        <taxon>Eukaryota</taxon>
        <taxon>Metazoa</taxon>
        <taxon>Ecdysozoa</taxon>
        <taxon>Nematoda</taxon>
        <taxon>Chromadorea</taxon>
        <taxon>Rhabditida</taxon>
        <taxon>Rhabditina</taxon>
        <taxon>Rhabditomorpha</taxon>
        <taxon>Rhabditoidea</taxon>
        <taxon>Rhabditidae</taxon>
        <taxon>Peloderinae</taxon>
        <taxon>Caenorhabditis</taxon>
    </lineage>
</organism>
<evidence type="ECO:0000313" key="3">
    <source>
        <dbReference type="EMBL" id="EFP05725.1"/>
    </source>
</evidence>
<feature type="domain" description="Polyprotein allergen nematode" evidence="2">
    <location>
        <begin position="1309"/>
        <end position="1428"/>
    </location>
</feature>
<accession>E3LPK6</accession>
<sequence>MNEFGLVDLEFCDLNQQVALAGNHNRHHRVKRDNDLHDWLTTEQKESLKDVQQGTEEFKKKVGEFYALLPAEKRAEWDKFYKKHCFEWTAKAQNEDEETEFQKNLAANDVEKVRERIGELKKDMDEKARKNVEMWEEDCYKLVKPMRKRREIEAAFQDFVKWMTPEQVGDITALKAAGKDSEVQEKVKEYFGQLPADQQKTLREEFKGKCKVYFTPLMTSEELEKIETLKGDKEAAGALMKGVVERQEGDVKAIAGKMLNVCGEVYKESSRKRREIEAAFQDFVKWMTPEQLGDITALKAAGKDSEVQEKVKEYFALLPTDQQATLKEEFKGKCKVYFTPLMTSEELEKIKTLKGDKEAAGALVKAVVDRQEGEVKAVAEKMLSVCGEVYKESSRKRREIEAAFQDFVKWMTPEQLGDITALKEAGKDSEVQDKVKEFFGQLPADQQKTLTEEFKGKCKIYFTPLMTAEELDKIKTLKDDKEAAGALVKAVVERQEGEVKVVAQKMLSILPERVIQFIFQVCGEVYKESSRKRREIEPAFQDFVKWMTPEQIGDITALKAAGKDSEVQEKVKEYFGQLPADQQKTLREEFKGKCKVYFTPLMTSEELEKIETLKGDKEAAGTLMKGVVERQEGDVKAIAGKMLNVCGEVYKESSRKRREIEAAFQDFVKWMTPEQLGDITALKAAGKDSEVQEKVKEYFALLPTDQQATLKEEFKGKCKVYFTPLMTSEELEKIKTLKADKEAAGALMKSVIDRQEGEVKAVAEKMLGVCGEVYKESSRKRREIEEAFKDFVKWMTPEQLGEITALKAAGKEASELQAKTKEFFEQLPADQQKTLREEFKGKCKVYFTPLMTADELEKIKELKSTDKEAAGALVKGVVDRQIGDVKAISEKMLSVCGEVYKDTSRKRREIEAPLQDFVEWMNPEQLGDITALKTEGKDSEVLEKVKEYFGQLPADQQKTLREEFNEKCKDYFAPLMTSEEQNNIGKYKGNKDAAIGVIKGAIARQTGEVKAIADKMFIICTEVAEQRKSKRDVSAKIEKHLSWLQPKEKEEILKMVKDGKSKDEIKTRLLEIVEAKEQDSEEKAKTVKLCYAWMDDVATKEEIESLHKLHHVDHGACKKKVREFIGRLPEERQHAVEASLPFCEKLWYGNHGDHSAHEGHGDHSGHEHHHRRRRHLAVIEKYIEWLDDKQKTAIDELESSGAEFSTISDKIKEFFYQLPQEKQTDVKDKFQHQCMIWAKEVSKPLEWEEIKKYHAAEDHTALKAKLVELEERLTENQKHTIEHVRGICYKLWGIKHVSRRVRVPNSETSFQEKAAKYLDWMNEEQLEELKRLKSEGKKSEVMKAILKFFDATTGDVKEKAEGKLKEACREYSVKAFGAEKVAQFKKLSDEKADKSEMEKLANQYVEEIEDEQKKDFAKAVSSVQRKIFIFPFDLQVVTGCKHVYASSRARRDLIAQEVAEYLQN</sequence>
<dbReference type="Proteomes" id="UP000008281">
    <property type="component" value="Unassembled WGS sequence"/>
</dbReference>
<dbReference type="HOGENOM" id="CLU_251914_0_0_1"/>
<feature type="domain" description="Polyprotein allergen nematode" evidence="2">
    <location>
        <begin position="31"/>
        <end position="142"/>
    </location>
</feature>
<dbReference type="InterPro" id="IPR032487">
    <property type="entry name" value="ABA-1_nematode"/>
</dbReference>
<feature type="domain" description="Polyprotein allergen nematode" evidence="2">
    <location>
        <begin position="781"/>
        <end position="900"/>
    </location>
</feature>
<dbReference type="OMA" id="DFVKWMT"/>
<feature type="domain" description="Polyprotein allergen nematode" evidence="2">
    <location>
        <begin position="907"/>
        <end position="1023"/>
    </location>
</feature>
<keyword evidence="1" id="KW-0175">Coiled coil</keyword>
<keyword evidence="4" id="KW-1185">Reference proteome</keyword>
<dbReference type="Gene3D" id="1.10.533.30">
    <property type="entry name" value="Nematode polyprotein allergen ABA-1"/>
    <property type="match status" value="11"/>
</dbReference>
<proteinExistence type="predicted"/>
<dbReference type="eggNOG" id="ENOG502QVTU">
    <property type="taxonomic scope" value="Eukaryota"/>
</dbReference>
<dbReference type="InterPro" id="IPR053280">
    <property type="entry name" value="Aerolysin-like_pore-former"/>
</dbReference>
<dbReference type="PANTHER" id="PTHR34007">
    <property type="entry name" value="AEROLYSIN-LIKE PROTEIN-RELATED"/>
    <property type="match status" value="1"/>
</dbReference>
<gene>
    <name evidence="3" type="primary">Cre-npa-1</name>
    <name evidence="3" type="ORF">CRE_26975</name>
</gene>
<evidence type="ECO:0000256" key="1">
    <source>
        <dbReference type="SAM" id="Coils"/>
    </source>
</evidence>